<accession>A0A7Z0DNM2</accession>
<name>A0A7Z0DNM2_9ACTN</name>
<keyword evidence="3" id="KW-1185">Reference proteome</keyword>
<evidence type="ECO:0000313" key="2">
    <source>
        <dbReference type="EMBL" id="NYI78541.1"/>
    </source>
</evidence>
<dbReference type="Proteomes" id="UP000564496">
    <property type="component" value="Unassembled WGS sequence"/>
</dbReference>
<dbReference type="RefSeq" id="WP_179658852.1">
    <property type="nucleotide sequence ID" value="NZ_JACBZR010000001.1"/>
</dbReference>
<keyword evidence="1" id="KW-0812">Transmembrane</keyword>
<evidence type="ECO:0000256" key="1">
    <source>
        <dbReference type="SAM" id="Phobius"/>
    </source>
</evidence>
<organism evidence="2 3">
    <name type="scientific">Nocardioides panzhihuensis</name>
    <dbReference type="NCBI Taxonomy" id="860243"/>
    <lineage>
        <taxon>Bacteria</taxon>
        <taxon>Bacillati</taxon>
        <taxon>Actinomycetota</taxon>
        <taxon>Actinomycetes</taxon>
        <taxon>Propionibacteriales</taxon>
        <taxon>Nocardioidaceae</taxon>
        <taxon>Nocardioides</taxon>
    </lineage>
</organism>
<proteinExistence type="predicted"/>
<gene>
    <name evidence="2" type="ORF">BJ988_003189</name>
</gene>
<dbReference type="EMBL" id="JACBZR010000001">
    <property type="protein sequence ID" value="NYI78541.1"/>
    <property type="molecule type" value="Genomic_DNA"/>
</dbReference>
<keyword evidence="1" id="KW-1133">Transmembrane helix</keyword>
<reference evidence="2 3" key="1">
    <citation type="submission" date="2020-07" db="EMBL/GenBank/DDBJ databases">
        <title>Sequencing the genomes of 1000 actinobacteria strains.</title>
        <authorList>
            <person name="Klenk H.-P."/>
        </authorList>
    </citation>
    <scope>NUCLEOTIDE SEQUENCE [LARGE SCALE GENOMIC DNA]</scope>
    <source>
        <strain evidence="2 3">DSM 26487</strain>
    </source>
</reference>
<keyword evidence="1" id="KW-0472">Membrane</keyword>
<dbReference type="AlphaFoldDB" id="A0A7Z0DNM2"/>
<feature type="transmembrane region" description="Helical" evidence="1">
    <location>
        <begin position="34"/>
        <end position="52"/>
    </location>
</feature>
<sequence length="53" mass="5893">MDEQFEAELERRLCLIDDPSTEEGPLPRLPLSDVVLSVVGLVVLSVALLLWCL</sequence>
<evidence type="ECO:0000313" key="3">
    <source>
        <dbReference type="Proteomes" id="UP000564496"/>
    </source>
</evidence>
<protein>
    <submittedName>
        <fullName evidence="2">Uncharacterized protein</fullName>
    </submittedName>
</protein>
<comment type="caution">
    <text evidence="2">The sequence shown here is derived from an EMBL/GenBank/DDBJ whole genome shotgun (WGS) entry which is preliminary data.</text>
</comment>